<dbReference type="Pfam" id="PF17645">
    <property type="entry name" value="Amdase"/>
    <property type="match status" value="1"/>
</dbReference>
<dbReference type="Proteomes" id="UP000016762">
    <property type="component" value="Unassembled WGS sequence"/>
</dbReference>
<keyword evidence="2" id="KW-1185">Reference proteome</keyword>
<dbReference type="eggNOG" id="COG3473">
    <property type="taxonomic scope" value="Bacteria"/>
</dbReference>
<proteinExistence type="predicted"/>
<dbReference type="InterPro" id="IPR026286">
    <property type="entry name" value="MaiA/AMDase"/>
</dbReference>
<name>U2XLK9_9PROT</name>
<dbReference type="AlphaFoldDB" id="U2XLK9"/>
<dbReference type="InterPro" id="IPR053714">
    <property type="entry name" value="Iso_Racemase_Enz_sf"/>
</dbReference>
<dbReference type="STRING" id="1397666.RS24_02083"/>
<reference evidence="1 2" key="1">
    <citation type="journal article" date="2014" name="FEMS Microbiol. Ecol.">
        <title>Genomic differentiation among two strains of the PS1 clade isolated from geographically separated marine habitats.</title>
        <authorList>
            <person name="Jimenez-Infante F."/>
            <person name="Ngugi D.K."/>
            <person name="Alam I."/>
            <person name="Rashid M."/>
            <person name="Baalawi W."/>
            <person name="Kamau A.A."/>
            <person name="Bajic V.B."/>
            <person name="Stingl U."/>
        </authorList>
    </citation>
    <scope>NUCLEOTIDE SEQUENCE [LARGE SCALE GENOMIC DNA]</scope>
    <source>
        <strain evidence="1 2">RS24</strain>
    </source>
</reference>
<evidence type="ECO:0000313" key="2">
    <source>
        <dbReference type="Proteomes" id="UP000016762"/>
    </source>
</evidence>
<organism evidence="1 2">
    <name type="scientific">Candidatus Micropelagius thuwalensis</name>
    <dbReference type="NCBI Taxonomy" id="1397666"/>
    <lineage>
        <taxon>Bacteria</taxon>
        <taxon>Pseudomonadati</taxon>
        <taxon>Pseudomonadota</taxon>
        <taxon>Alphaproteobacteria</taxon>
        <taxon>PS1 clade</taxon>
        <taxon>Candidatus Micropelagius</taxon>
    </lineage>
</organism>
<dbReference type="EMBL" id="AWXE01000005">
    <property type="protein sequence ID" value="ERL46012.1"/>
    <property type="molecule type" value="Genomic_DNA"/>
</dbReference>
<accession>U2XLK9</accession>
<comment type="caution">
    <text evidence="1">The sequence shown here is derived from an EMBL/GenBank/DDBJ whole genome shotgun (WGS) entry which is preliminary data.</text>
</comment>
<evidence type="ECO:0008006" key="3">
    <source>
        <dbReference type="Google" id="ProtNLM"/>
    </source>
</evidence>
<gene>
    <name evidence="1" type="ORF">RS24_02083</name>
</gene>
<dbReference type="Gene3D" id="3.40.50.12500">
    <property type="match status" value="1"/>
</dbReference>
<dbReference type="OrthoDB" id="9816064at2"/>
<evidence type="ECO:0000313" key="1">
    <source>
        <dbReference type="EMBL" id="ERL46012.1"/>
    </source>
</evidence>
<dbReference type="PANTHER" id="PTHR40267">
    <property type="entry name" value="BLR3294 PROTEIN"/>
    <property type="match status" value="1"/>
</dbReference>
<sequence>MKQQRYEYGPQGTIGLIVPQANPTVEAEFRLLVPDDIMICTVRSVSTAADPGQRLQDYLMHLPAYLEGYDTFRPDIFAFGCTGSSYMIGADAEARLVSDVANTYGRPVLTATEAIYQALSKLNAKRVRLLAPYPQALLDKAQHYWAARGVEIIEAVSILPEIEDTRNIYTLTSDRLLPQLSVWEDVEEPVLISGTGLPSLSVLARVDNDSRLSSNLCLAWSVLNIMGQLPPATKPMDCIHTIKPRLSKIYM</sequence>
<protein>
    <recommendedName>
        <fullName evidence="3">Maleate isomerase</fullName>
    </recommendedName>
</protein>
<dbReference type="RefSeq" id="WP_021777985.1">
    <property type="nucleotide sequence ID" value="NZ_AWXE01000005.1"/>
</dbReference>
<dbReference type="PANTHER" id="PTHR40267:SF1">
    <property type="entry name" value="BLR3294 PROTEIN"/>
    <property type="match status" value="1"/>
</dbReference>